<sequence>MVMHGATTTGAFDRDEPRGFGSAIPTSASPFADVALEAPALMASWSCCSVKRRALSCSVADCSRLGMQRRRGSRDAPLGIASCMKEASFPPAICFEKICFKFASPLHCSVTPHSSLLILPLSSSYSESLVRLVRSASLVHCCYLDSWINDIFVVMLIKFTRAWILRFIGGVLFVNKSSSRVSLRWLRRGNQHIDNDDLRVFRRKLDLMKRHEFVWEPYTATVMAALPPICVVGSVAWFAVVPLICFHVVEWHQPDRVLQQFGLQQPIPGCPSQPQNLHGITLKGKQDENWFHLLAPIISQWNNRAEFRVDVYLRQEGLLGFNSDYMVWYRRKTKMFVDPNNANTTTLGEVVETLQYMVSPQGRNTWTVDDLVPYVEKLAIISEEQERITEPVSHGPASECEFPAQEFHILQSSVETRGIGRRREPVEAEQYSQQMMERGHGMYYMPATFSQYPSQMYQYPFEGHHTDTSANEHSFGGVAEKQPHFSWPTMTPPQQHDAPMATPNAPFAPQWNVPGAILDMGDLLGVDLR</sequence>
<accession>A0A445F219</accession>
<dbReference type="InterPro" id="IPR019557">
    <property type="entry name" value="AminoTfrase-like_pln_mobile"/>
</dbReference>
<dbReference type="GO" id="GO:0010073">
    <property type="term" value="P:meristem maintenance"/>
    <property type="evidence" value="ECO:0007669"/>
    <property type="project" value="InterPro"/>
</dbReference>
<name>A0A445F219_GLYSO</name>
<keyword evidence="3" id="KW-1185">Reference proteome</keyword>
<dbReference type="PANTHER" id="PTHR46033:SF8">
    <property type="entry name" value="PROTEIN MAINTENANCE OF MERISTEMS-LIKE"/>
    <property type="match status" value="1"/>
</dbReference>
<dbReference type="Pfam" id="PF10536">
    <property type="entry name" value="PMD"/>
    <property type="match status" value="1"/>
</dbReference>
<protein>
    <submittedName>
        <fullName evidence="2">Serine/threonine-protein phosphatase 7 long form-like</fullName>
    </submittedName>
</protein>
<dbReference type="PANTHER" id="PTHR46033">
    <property type="entry name" value="PROTEIN MAIN-LIKE 2"/>
    <property type="match status" value="1"/>
</dbReference>
<dbReference type="EMBL" id="QZWG01000020">
    <property type="protein sequence ID" value="RZB42891.1"/>
    <property type="molecule type" value="Genomic_DNA"/>
</dbReference>
<evidence type="ECO:0000313" key="2">
    <source>
        <dbReference type="EMBL" id="RZB42891.1"/>
    </source>
</evidence>
<dbReference type="Proteomes" id="UP000289340">
    <property type="component" value="Chromosome 20"/>
</dbReference>
<gene>
    <name evidence="2" type="ORF">D0Y65_053477</name>
</gene>
<proteinExistence type="predicted"/>
<comment type="caution">
    <text evidence="2">The sequence shown here is derived from an EMBL/GenBank/DDBJ whole genome shotgun (WGS) entry which is preliminary data.</text>
</comment>
<evidence type="ECO:0000313" key="3">
    <source>
        <dbReference type="Proteomes" id="UP000289340"/>
    </source>
</evidence>
<dbReference type="AlphaFoldDB" id="A0A445F219"/>
<reference evidence="2 3" key="1">
    <citation type="submission" date="2018-09" db="EMBL/GenBank/DDBJ databases">
        <title>A high-quality reference genome of wild soybean provides a powerful tool to mine soybean genomes.</title>
        <authorList>
            <person name="Xie M."/>
            <person name="Chung C.Y.L."/>
            <person name="Li M.-W."/>
            <person name="Wong F.-L."/>
            <person name="Chan T.-F."/>
            <person name="Lam H.-M."/>
        </authorList>
    </citation>
    <scope>NUCLEOTIDE SEQUENCE [LARGE SCALE GENOMIC DNA]</scope>
    <source>
        <strain evidence="3">cv. W05</strain>
        <tissue evidence="2">Hypocotyl of etiolated seedlings</tissue>
    </source>
</reference>
<feature type="domain" description="Aminotransferase-like plant mobile" evidence="1">
    <location>
        <begin position="180"/>
        <end position="330"/>
    </location>
</feature>
<evidence type="ECO:0000259" key="1">
    <source>
        <dbReference type="Pfam" id="PF10536"/>
    </source>
</evidence>
<organism evidence="2 3">
    <name type="scientific">Glycine soja</name>
    <name type="common">Wild soybean</name>
    <dbReference type="NCBI Taxonomy" id="3848"/>
    <lineage>
        <taxon>Eukaryota</taxon>
        <taxon>Viridiplantae</taxon>
        <taxon>Streptophyta</taxon>
        <taxon>Embryophyta</taxon>
        <taxon>Tracheophyta</taxon>
        <taxon>Spermatophyta</taxon>
        <taxon>Magnoliopsida</taxon>
        <taxon>eudicotyledons</taxon>
        <taxon>Gunneridae</taxon>
        <taxon>Pentapetalae</taxon>
        <taxon>rosids</taxon>
        <taxon>fabids</taxon>
        <taxon>Fabales</taxon>
        <taxon>Fabaceae</taxon>
        <taxon>Papilionoideae</taxon>
        <taxon>50 kb inversion clade</taxon>
        <taxon>NPAAA clade</taxon>
        <taxon>indigoferoid/millettioid clade</taxon>
        <taxon>Phaseoleae</taxon>
        <taxon>Glycine</taxon>
        <taxon>Glycine subgen. Soja</taxon>
    </lineage>
</organism>
<dbReference type="InterPro" id="IPR044824">
    <property type="entry name" value="MAIN-like"/>
</dbReference>